<gene>
    <name evidence="1" type="ORF">EZ216_16645</name>
</gene>
<organism evidence="1 2">
    <name type="scientific">Ramlibacter humi</name>
    <dbReference type="NCBI Taxonomy" id="2530451"/>
    <lineage>
        <taxon>Bacteria</taxon>
        <taxon>Pseudomonadati</taxon>
        <taxon>Pseudomonadota</taxon>
        <taxon>Betaproteobacteria</taxon>
        <taxon>Burkholderiales</taxon>
        <taxon>Comamonadaceae</taxon>
        <taxon>Ramlibacter</taxon>
    </lineage>
</organism>
<accession>A0A4Z0BIE4</accession>
<comment type="caution">
    <text evidence="1">The sequence shown here is derived from an EMBL/GenBank/DDBJ whole genome shotgun (WGS) entry which is preliminary data.</text>
</comment>
<dbReference type="AlphaFoldDB" id="A0A4Z0BIE4"/>
<evidence type="ECO:0000313" key="2">
    <source>
        <dbReference type="Proteomes" id="UP000297839"/>
    </source>
</evidence>
<keyword evidence="2" id="KW-1185">Reference proteome</keyword>
<sequence length="157" mass="16668">MCDTATSTRPSCEPSIQRHQRCCGASGSTPWCQLAPPSLLSTMGPFCTTAAMRWPSCERVTASNSVPLPTSGLLFTWVQLAPRSVLMYMPPPYTSETMRAPPADTALPIQTPEGLLPEVQLAPPLVETCTRPFGASPATRMSPVVSEASECQISAAG</sequence>
<evidence type="ECO:0000313" key="1">
    <source>
        <dbReference type="EMBL" id="TFY98223.1"/>
    </source>
</evidence>
<proteinExistence type="predicted"/>
<dbReference type="Proteomes" id="UP000297839">
    <property type="component" value="Unassembled WGS sequence"/>
</dbReference>
<dbReference type="EMBL" id="SMLK01000006">
    <property type="protein sequence ID" value="TFY98223.1"/>
    <property type="molecule type" value="Genomic_DNA"/>
</dbReference>
<name>A0A4Z0BIE4_9BURK</name>
<reference evidence="1 2" key="1">
    <citation type="submission" date="2019-03" db="EMBL/GenBank/DDBJ databases">
        <title>Ramlibacter sp. 18x22-1, whole genome shotgun sequence.</title>
        <authorList>
            <person name="Zhang X."/>
            <person name="Feng G."/>
            <person name="Zhu H."/>
        </authorList>
    </citation>
    <scope>NUCLEOTIDE SEQUENCE [LARGE SCALE GENOMIC DNA]</scope>
    <source>
        <strain evidence="1 2">18x22-1</strain>
    </source>
</reference>
<protein>
    <submittedName>
        <fullName evidence="1">Uncharacterized protein</fullName>
    </submittedName>
</protein>